<dbReference type="InterPro" id="IPR006212">
    <property type="entry name" value="Furin_repeat"/>
</dbReference>
<feature type="compositionally biased region" description="Polar residues" evidence="1">
    <location>
        <begin position="593"/>
        <end position="636"/>
    </location>
</feature>
<dbReference type="Proteomes" id="UP001177023">
    <property type="component" value="Unassembled WGS sequence"/>
</dbReference>
<feature type="compositionally biased region" description="Polar residues" evidence="1">
    <location>
        <begin position="951"/>
        <end position="976"/>
    </location>
</feature>
<sequence length="989" mass="113172">MFRSHYAEELPVPLPEIKQGKTKFAFTYSFDPCHHLNNGTPPIYKNFWALNYFFIHRTRIRKIRETRGIRRRYVYYREDEWTCQNMVADLQADNILPRLEDPSESLEPPPGWVPTKQYAKACRTASPMGCHEYRDGDGLVLKCLSRNIKKEDLKRYFIGRFRWARELSGNSGQYCPLGTFSWEGTCNNACPKDCRLCRNPGSHCQRCNAGFSPTYDNKQCLPPELECPRGYYTLVESERCQKCPVGCLRCQKFTGRCQECKPGRLLVINRFKRACVILCPTGTYLEKATQRCIDCPSWCKQCDGKGCIECADGLYSTIFTDKFSNTTEYQACYNAYCDISFASQNLDETRFVAGYYSIIRFPRFGYEYFGGQWLNLNSSKAWSSRAFSVSFQTFRDYDEYFKTKVTKEGWTDRELLKPYCQDPARCLLNCEGGYSIYHHSNTFNQKFRWNVREKFTLFLLLPYILVHATLTTAAWLWGESKVVTLINWRDEDKIRQRALLDFYLKASGSSKRKTQSSSLVWITSSTSQSHEYYNPNPLFRSRKRVYIRQNPFQRLRTQTRTEATLVTGAAGDSSPPVSKSMDHRSDSSRDRTMNSLDGTNTGSFSKERTGSLTSSLRGAPAASSSVTFSQENTGDNSGRPVTAPHLSIPRHLIAPPIVDYSEHDGSLQPCTKWQLKTPNFEFDSYYFPYRVTMILESARADSNYQQLDQWQCKDLNFELEAQFPFNRRYYWDAISHRRYLVVLLGIIYSFFQVLGMTGAWYLGEPGSGVLINWRDEEEVRQEALDDLERAWVMRSRSSSSGRPLPFAFSGSRKLIDYENDPLGNPLLMVVPVFIRRNLYPKLKKQGKKLLKSIESRSSSLTLSLSRSLHSGSSGSQSQERRPTMSSATGTTLTPTTATPTTLTRHTTAITGTMAPTTDPSASRKSTKSRHSITEPTASGYPSLPLEETISPMISETQYATEIQPSVTPDEPSQQTHQHPEDGQSMSEER</sequence>
<dbReference type="SMART" id="SM00261">
    <property type="entry name" value="FU"/>
    <property type="match status" value="2"/>
</dbReference>
<evidence type="ECO:0000256" key="1">
    <source>
        <dbReference type="SAM" id="MobiDB-lite"/>
    </source>
</evidence>
<proteinExistence type="predicted"/>
<feature type="region of interest" description="Disordered" evidence="1">
    <location>
        <begin position="557"/>
        <end position="646"/>
    </location>
</feature>
<dbReference type="SUPFAM" id="SSF57184">
    <property type="entry name" value="Growth factor receptor domain"/>
    <property type="match status" value="1"/>
</dbReference>
<feature type="compositionally biased region" description="Basic and acidic residues" evidence="1">
    <location>
        <begin position="580"/>
        <end position="592"/>
    </location>
</feature>
<feature type="compositionally biased region" description="Low complexity" evidence="1">
    <location>
        <begin position="861"/>
        <end position="877"/>
    </location>
</feature>
<dbReference type="Gene3D" id="2.10.220.10">
    <property type="entry name" value="Hormone Receptor, Insulin-like Growth Factor Receptor 1, Chain A, domain 2"/>
    <property type="match status" value="1"/>
</dbReference>
<organism evidence="3 4">
    <name type="scientific">Mesorhabditis spiculigera</name>
    <dbReference type="NCBI Taxonomy" id="96644"/>
    <lineage>
        <taxon>Eukaryota</taxon>
        <taxon>Metazoa</taxon>
        <taxon>Ecdysozoa</taxon>
        <taxon>Nematoda</taxon>
        <taxon>Chromadorea</taxon>
        <taxon>Rhabditida</taxon>
        <taxon>Rhabditina</taxon>
        <taxon>Rhabditomorpha</taxon>
        <taxon>Rhabditoidea</taxon>
        <taxon>Rhabditidae</taxon>
        <taxon>Mesorhabditinae</taxon>
        <taxon>Mesorhabditis</taxon>
    </lineage>
</organism>
<dbReference type="EMBL" id="CATQJA010002618">
    <property type="protein sequence ID" value="CAJ0573373.1"/>
    <property type="molecule type" value="Genomic_DNA"/>
</dbReference>
<dbReference type="AlphaFoldDB" id="A0AA36FYW6"/>
<keyword evidence="4" id="KW-1185">Reference proteome</keyword>
<evidence type="ECO:0000313" key="4">
    <source>
        <dbReference type="Proteomes" id="UP001177023"/>
    </source>
</evidence>
<dbReference type="CDD" id="cd00064">
    <property type="entry name" value="FU"/>
    <property type="match status" value="2"/>
</dbReference>
<gene>
    <name evidence="3" type="ORF">MSPICULIGERA_LOCUS11733</name>
</gene>
<reference evidence="3" key="1">
    <citation type="submission" date="2023-06" db="EMBL/GenBank/DDBJ databases">
        <authorList>
            <person name="Delattre M."/>
        </authorList>
    </citation>
    <scope>NUCLEOTIDE SEQUENCE</scope>
    <source>
        <strain evidence="3">AF72</strain>
    </source>
</reference>
<dbReference type="InterPro" id="IPR009030">
    <property type="entry name" value="Growth_fac_rcpt_cys_sf"/>
</dbReference>
<feature type="compositionally biased region" description="Basic and acidic residues" evidence="1">
    <location>
        <begin position="977"/>
        <end position="989"/>
    </location>
</feature>
<evidence type="ECO:0000256" key="2">
    <source>
        <dbReference type="SAM" id="Phobius"/>
    </source>
</evidence>
<evidence type="ECO:0000313" key="3">
    <source>
        <dbReference type="EMBL" id="CAJ0573373.1"/>
    </source>
</evidence>
<feature type="non-terminal residue" evidence="3">
    <location>
        <position position="989"/>
    </location>
</feature>
<feature type="region of interest" description="Disordered" evidence="1">
    <location>
        <begin position="861"/>
        <end position="989"/>
    </location>
</feature>
<feature type="transmembrane region" description="Helical" evidence="2">
    <location>
        <begin position="739"/>
        <end position="762"/>
    </location>
</feature>
<accession>A0AA36FYW6</accession>
<feature type="compositionally biased region" description="Low complexity" evidence="1">
    <location>
        <begin position="888"/>
        <end position="917"/>
    </location>
</feature>
<name>A0AA36FYW6_9BILA</name>
<keyword evidence="2" id="KW-0472">Membrane</keyword>
<keyword evidence="2" id="KW-1133">Transmembrane helix</keyword>
<comment type="caution">
    <text evidence="3">The sequence shown here is derived from an EMBL/GenBank/DDBJ whole genome shotgun (WGS) entry which is preliminary data.</text>
</comment>
<feature type="transmembrane region" description="Helical" evidence="2">
    <location>
        <begin position="455"/>
        <end position="477"/>
    </location>
</feature>
<protein>
    <submittedName>
        <fullName evidence="3">Uncharacterized protein</fullName>
    </submittedName>
</protein>
<keyword evidence="2" id="KW-0812">Transmembrane</keyword>